<feature type="chain" id="PRO_5045870788" description="EamA domain-containing protein" evidence="8">
    <location>
        <begin position="30"/>
        <end position="513"/>
    </location>
</feature>
<protein>
    <recommendedName>
        <fullName evidence="11">EamA domain-containing protein</fullName>
    </recommendedName>
</protein>
<name>A0ABN9UZR3_9DINO</name>
<keyword evidence="2" id="KW-0813">Transport</keyword>
<accession>A0ABN9UZR3</accession>
<reference evidence="9" key="1">
    <citation type="submission" date="2023-10" db="EMBL/GenBank/DDBJ databases">
        <authorList>
            <person name="Chen Y."/>
            <person name="Shah S."/>
            <person name="Dougan E. K."/>
            <person name="Thang M."/>
            <person name="Chan C."/>
        </authorList>
    </citation>
    <scope>NUCLEOTIDE SEQUENCE [LARGE SCALE GENOMIC DNA]</scope>
</reference>
<dbReference type="PANTHER" id="PTHR10778:SF13">
    <property type="entry name" value="ADENOSINE 3'-PHOSPHO 5'-PHOSPHOSULFATE TRANSPORTER 1"/>
    <property type="match status" value="1"/>
</dbReference>
<feature type="compositionally biased region" description="Basic and acidic residues" evidence="6">
    <location>
        <begin position="65"/>
        <end position="75"/>
    </location>
</feature>
<keyword evidence="4 7" id="KW-1133">Transmembrane helix</keyword>
<dbReference type="Pfam" id="PF08449">
    <property type="entry name" value="UAA"/>
    <property type="match status" value="1"/>
</dbReference>
<feature type="transmembrane region" description="Helical" evidence="7">
    <location>
        <begin position="166"/>
        <end position="186"/>
    </location>
</feature>
<evidence type="ECO:0000313" key="10">
    <source>
        <dbReference type="Proteomes" id="UP001189429"/>
    </source>
</evidence>
<keyword evidence="8" id="KW-0732">Signal</keyword>
<evidence type="ECO:0000256" key="1">
    <source>
        <dbReference type="ARBA" id="ARBA00004141"/>
    </source>
</evidence>
<gene>
    <name evidence="9" type="ORF">PCOR1329_LOCUS52746</name>
</gene>
<evidence type="ECO:0000313" key="9">
    <source>
        <dbReference type="EMBL" id="CAK0865147.1"/>
    </source>
</evidence>
<comment type="caution">
    <text evidence="9">The sequence shown here is derived from an EMBL/GenBank/DDBJ whole genome shotgun (WGS) entry which is preliminary data.</text>
</comment>
<organism evidence="9 10">
    <name type="scientific">Prorocentrum cordatum</name>
    <dbReference type="NCBI Taxonomy" id="2364126"/>
    <lineage>
        <taxon>Eukaryota</taxon>
        <taxon>Sar</taxon>
        <taxon>Alveolata</taxon>
        <taxon>Dinophyceae</taxon>
        <taxon>Prorocentrales</taxon>
        <taxon>Prorocentraceae</taxon>
        <taxon>Prorocentrum</taxon>
    </lineage>
</organism>
<dbReference type="InterPro" id="IPR013657">
    <property type="entry name" value="SCL35B1-4/HUT1"/>
</dbReference>
<feature type="signal peptide" evidence="8">
    <location>
        <begin position="1"/>
        <end position="29"/>
    </location>
</feature>
<dbReference type="EMBL" id="CAUYUJ010016421">
    <property type="protein sequence ID" value="CAK0865147.1"/>
    <property type="molecule type" value="Genomic_DNA"/>
</dbReference>
<evidence type="ECO:0008006" key="11">
    <source>
        <dbReference type="Google" id="ProtNLM"/>
    </source>
</evidence>
<keyword evidence="10" id="KW-1185">Reference proteome</keyword>
<feature type="transmembrane region" description="Helical" evidence="7">
    <location>
        <begin position="102"/>
        <end position="119"/>
    </location>
</feature>
<feature type="region of interest" description="Disordered" evidence="6">
    <location>
        <begin position="53"/>
        <end position="83"/>
    </location>
</feature>
<comment type="subcellular location">
    <subcellularLocation>
        <location evidence="1">Membrane</location>
        <topology evidence="1">Multi-pass membrane protein</topology>
    </subcellularLocation>
</comment>
<evidence type="ECO:0000256" key="3">
    <source>
        <dbReference type="ARBA" id="ARBA00022692"/>
    </source>
</evidence>
<feature type="transmembrane region" description="Helical" evidence="7">
    <location>
        <begin position="206"/>
        <end position="229"/>
    </location>
</feature>
<evidence type="ECO:0000256" key="6">
    <source>
        <dbReference type="SAM" id="MobiDB-lite"/>
    </source>
</evidence>
<keyword evidence="3 7" id="KW-0812">Transmembrane</keyword>
<evidence type="ECO:0000256" key="8">
    <source>
        <dbReference type="SAM" id="SignalP"/>
    </source>
</evidence>
<evidence type="ECO:0000256" key="7">
    <source>
        <dbReference type="SAM" id="Phobius"/>
    </source>
</evidence>
<proteinExistence type="predicted"/>
<dbReference type="Proteomes" id="UP001189429">
    <property type="component" value="Unassembled WGS sequence"/>
</dbReference>
<evidence type="ECO:0000256" key="4">
    <source>
        <dbReference type="ARBA" id="ARBA00022989"/>
    </source>
</evidence>
<keyword evidence="5 7" id="KW-0472">Membrane</keyword>
<dbReference type="PANTHER" id="PTHR10778">
    <property type="entry name" value="SOLUTE CARRIER FAMILY 35 MEMBER B"/>
    <property type="match status" value="1"/>
</dbReference>
<sequence>MGAPAAPRPRGLAPAACCLAACLLPRAGALPEAVVQGSPLRALAQPHAELDLTRPPGVVYPQRYPPRDDPRERPLAEAQKSRVNQATGVHKVQHVALLNKPGLWAIMAAIIICIGSSVIRTMEFIEASADPEQCSVPGSLSKDSLAGADEGRGKGRQILGLTPQSFLRLIVSIVGLNFAMLFWGIAQEYMMTTVYEDSLGNEEKMPSALCLVLFNRLCTMALAGSLLWVERGRAAVLEPVSWIAAMPSATNLLASWCQYQSLAYVSFPLQTAAKSAKLLPVIVISTLRGKRHTILDYAEGLVIVSALVVFGFELDGGSESVEVSGKGLGVLFLCGLLCFDSITPHFQDHRLHVSEAPGDELDSGNFLHGDVCHWDMLRDTRRQRPARGVAQLLLQASRRYPASGRSFPVLQHDSIHDYLHYKTLRPRRLYSDYHDEAAHLRVRVRCSFHAPYHHSGVALRVGGVPDGNRQSVAETHYRGHQGSARDAARCGARSRLRSWPSNEAAVPGRSARQ</sequence>
<evidence type="ECO:0000256" key="5">
    <source>
        <dbReference type="ARBA" id="ARBA00023136"/>
    </source>
</evidence>
<evidence type="ECO:0000256" key="2">
    <source>
        <dbReference type="ARBA" id="ARBA00022448"/>
    </source>
</evidence>